<dbReference type="EMBL" id="JBHUEQ010000015">
    <property type="protein sequence ID" value="MFD1745645.1"/>
    <property type="molecule type" value="Genomic_DNA"/>
</dbReference>
<dbReference type="Gene3D" id="3.40.50.1000">
    <property type="entry name" value="HAD superfamily/HAD-like"/>
    <property type="match status" value="1"/>
</dbReference>
<accession>A0ABW4M2W7</accession>
<comment type="caution">
    <text evidence="1">The sequence shown here is derived from an EMBL/GenBank/DDBJ whole genome shotgun (WGS) entry which is preliminary data.</text>
</comment>
<dbReference type="InterPro" id="IPR023214">
    <property type="entry name" value="HAD_sf"/>
</dbReference>
<keyword evidence="2" id="KW-1185">Reference proteome</keyword>
<dbReference type="GO" id="GO:0016787">
    <property type="term" value="F:hydrolase activity"/>
    <property type="evidence" value="ECO:0007669"/>
    <property type="project" value="UniProtKB-KW"/>
</dbReference>
<dbReference type="RefSeq" id="WP_377399696.1">
    <property type="nucleotide sequence ID" value="NZ_JBHUEQ010000015.1"/>
</dbReference>
<keyword evidence="1" id="KW-0378">Hydrolase</keyword>
<reference evidence="2" key="1">
    <citation type="journal article" date="2019" name="Int. J. Syst. Evol. Microbiol.">
        <title>The Global Catalogue of Microorganisms (GCM) 10K type strain sequencing project: providing services to taxonomists for standard genome sequencing and annotation.</title>
        <authorList>
            <consortium name="The Broad Institute Genomics Platform"/>
            <consortium name="The Broad Institute Genome Sequencing Center for Infectious Disease"/>
            <person name="Wu L."/>
            <person name="Ma J."/>
        </authorList>
    </citation>
    <scope>NUCLEOTIDE SEQUENCE [LARGE SCALE GENOMIC DNA]</scope>
    <source>
        <strain evidence="2">CG52</strain>
    </source>
</reference>
<name>A0ABW4M2W7_9HYPH</name>
<dbReference type="CDD" id="cd07505">
    <property type="entry name" value="HAD_BPGM-like"/>
    <property type="match status" value="1"/>
</dbReference>
<organism evidence="1 2">
    <name type="scientific">Rhizobium helianthi</name>
    <dbReference type="NCBI Taxonomy" id="1132695"/>
    <lineage>
        <taxon>Bacteria</taxon>
        <taxon>Pseudomonadati</taxon>
        <taxon>Pseudomonadota</taxon>
        <taxon>Alphaproteobacteria</taxon>
        <taxon>Hyphomicrobiales</taxon>
        <taxon>Rhizobiaceae</taxon>
        <taxon>Rhizobium/Agrobacterium group</taxon>
        <taxon>Rhizobium</taxon>
    </lineage>
</organism>
<dbReference type="SFLD" id="SFLDG01129">
    <property type="entry name" value="C1.5:_HAD__Beta-PGM__Phosphata"/>
    <property type="match status" value="1"/>
</dbReference>
<protein>
    <submittedName>
        <fullName evidence="1">HAD family hydrolase</fullName>
    </submittedName>
</protein>
<dbReference type="Proteomes" id="UP001597322">
    <property type="component" value="Unassembled WGS sequence"/>
</dbReference>
<evidence type="ECO:0000313" key="2">
    <source>
        <dbReference type="Proteomes" id="UP001597322"/>
    </source>
</evidence>
<dbReference type="InterPro" id="IPR023198">
    <property type="entry name" value="PGP-like_dom2"/>
</dbReference>
<dbReference type="InterPro" id="IPR006439">
    <property type="entry name" value="HAD-SF_hydro_IA"/>
</dbReference>
<dbReference type="Gene3D" id="1.10.150.240">
    <property type="entry name" value="Putative phosphatase, domain 2"/>
    <property type="match status" value="1"/>
</dbReference>
<dbReference type="PANTHER" id="PTHR18901">
    <property type="entry name" value="2-DEOXYGLUCOSE-6-PHOSPHATE PHOSPHATASE 2"/>
    <property type="match status" value="1"/>
</dbReference>
<dbReference type="InterPro" id="IPR036412">
    <property type="entry name" value="HAD-like_sf"/>
</dbReference>
<dbReference type="Pfam" id="PF00702">
    <property type="entry name" value="Hydrolase"/>
    <property type="match status" value="1"/>
</dbReference>
<dbReference type="PANTHER" id="PTHR18901:SF38">
    <property type="entry name" value="PSEUDOURIDINE-5'-PHOSPHATASE"/>
    <property type="match status" value="1"/>
</dbReference>
<sequence length="227" mass="24924">MLKLPRQPKAVIFDMDGLLLDTEILHRQSIISAAGTLDLPIGPSIYEGMLGRPWISIAELLRDHYGSAFDADGFRHIWLDHFHQLAETQLRPKAGALALLDLLEANDVPRALCTSSAHFQVDHHLGKLGIRHRFTHILAHGDYQRGKPHPDPYLEAAKRLGVAPADCLALEDSFNGIRSAAAAGTMAVMVPDLLQPTPEILSLCADVAQTLEDCLLLFDQQAFNKSA</sequence>
<dbReference type="NCBIfam" id="TIGR01509">
    <property type="entry name" value="HAD-SF-IA-v3"/>
    <property type="match status" value="1"/>
</dbReference>
<evidence type="ECO:0000313" key="1">
    <source>
        <dbReference type="EMBL" id="MFD1745645.1"/>
    </source>
</evidence>
<dbReference type="SUPFAM" id="SSF56784">
    <property type="entry name" value="HAD-like"/>
    <property type="match status" value="1"/>
</dbReference>
<gene>
    <name evidence="1" type="ORF">ACFSE1_09255</name>
</gene>
<proteinExistence type="predicted"/>
<dbReference type="SFLD" id="SFLDS00003">
    <property type="entry name" value="Haloacid_Dehalogenase"/>
    <property type="match status" value="1"/>
</dbReference>